<dbReference type="PANTHER" id="PTHR11135:SF1">
    <property type="entry name" value="PROTEIN YHCC"/>
    <property type="match status" value="1"/>
</dbReference>
<dbReference type="AlphaFoldDB" id="A0A644T8U0"/>
<dbReference type="SFLD" id="SFLDG01091">
    <property type="entry name" value="uncharacterized_CHP01210-like"/>
    <property type="match status" value="1"/>
</dbReference>
<dbReference type="GO" id="GO:0051539">
    <property type="term" value="F:4 iron, 4 sulfur cluster binding"/>
    <property type="evidence" value="ECO:0007669"/>
    <property type="project" value="UniProtKB-KW"/>
</dbReference>
<name>A0A644T8U0_9ZZZZ</name>
<feature type="domain" description="Radical SAM core" evidence="7">
    <location>
        <begin position="49"/>
        <end position="293"/>
    </location>
</feature>
<dbReference type="Pfam" id="PF04055">
    <property type="entry name" value="Radical_SAM"/>
    <property type="match status" value="1"/>
</dbReference>
<evidence type="ECO:0000256" key="3">
    <source>
        <dbReference type="ARBA" id="ARBA00022691"/>
    </source>
</evidence>
<evidence type="ECO:0000256" key="2">
    <source>
        <dbReference type="ARBA" id="ARBA00022485"/>
    </source>
</evidence>
<keyword evidence="6" id="KW-0411">Iron-sulfur</keyword>
<keyword evidence="5" id="KW-0408">Iron</keyword>
<reference evidence="8" key="1">
    <citation type="submission" date="2019-08" db="EMBL/GenBank/DDBJ databases">
        <authorList>
            <person name="Kucharzyk K."/>
            <person name="Murdoch R.W."/>
            <person name="Higgins S."/>
            <person name="Loffler F."/>
        </authorList>
    </citation>
    <scope>NUCLEOTIDE SEQUENCE</scope>
</reference>
<dbReference type="SFLD" id="SFLDG01086">
    <property type="entry name" value="elongater_protein-like"/>
    <property type="match status" value="1"/>
</dbReference>
<dbReference type="PANTHER" id="PTHR11135">
    <property type="entry name" value="HISTONE ACETYLTRANSFERASE-RELATED"/>
    <property type="match status" value="1"/>
</dbReference>
<dbReference type="InterPro" id="IPR007197">
    <property type="entry name" value="rSAM"/>
</dbReference>
<comment type="cofactor">
    <cofactor evidence="1">
        <name>[4Fe-4S] cluster</name>
        <dbReference type="ChEBI" id="CHEBI:49883"/>
    </cofactor>
</comment>
<evidence type="ECO:0000256" key="5">
    <source>
        <dbReference type="ARBA" id="ARBA00023004"/>
    </source>
</evidence>
<dbReference type="SMART" id="SM00729">
    <property type="entry name" value="Elp3"/>
    <property type="match status" value="1"/>
</dbReference>
<evidence type="ECO:0000256" key="1">
    <source>
        <dbReference type="ARBA" id="ARBA00001966"/>
    </source>
</evidence>
<evidence type="ECO:0000259" key="7">
    <source>
        <dbReference type="PROSITE" id="PS51918"/>
    </source>
</evidence>
<proteinExistence type="predicted"/>
<dbReference type="InterPro" id="IPR039661">
    <property type="entry name" value="ELP3"/>
</dbReference>
<dbReference type="Gene3D" id="3.80.30.20">
    <property type="entry name" value="tm_1862 like domain"/>
    <property type="match status" value="1"/>
</dbReference>
<organism evidence="8">
    <name type="scientific">bioreactor metagenome</name>
    <dbReference type="NCBI Taxonomy" id="1076179"/>
    <lineage>
        <taxon>unclassified sequences</taxon>
        <taxon>metagenomes</taxon>
        <taxon>ecological metagenomes</taxon>
    </lineage>
</organism>
<dbReference type="SFLD" id="SFLDS00029">
    <property type="entry name" value="Radical_SAM"/>
    <property type="match status" value="1"/>
</dbReference>
<dbReference type="EMBL" id="VSSQ01000020">
    <property type="protein sequence ID" value="MPL63189.1"/>
    <property type="molecule type" value="Genomic_DNA"/>
</dbReference>
<protein>
    <recommendedName>
        <fullName evidence="7">Radical SAM core domain-containing protein</fullName>
    </recommendedName>
</protein>
<dbReference type="NCBIfam" id="TIGR01212">
    <property type="entry name" value="TIGR01212 family radical SAM protein"/>
    <property type="match status" value="1"/>
</dbReference>
<dbReference type="SUPFAM" id="SSF102114">
    <property type="entry name" value="Radical SAM enzymes"/>
    <property type="match status" value="1"/>
</dbReference>
<keyword evidence="2" id="KW-0004">4Fe-4S</keyword>
<evidence type="ECO:0000256" key="4">
    <source>
        <dbReference type="ARBA" id="ARBA00022723"/>
    </source>
</evidence>
<dbReference type="InterPro" id="IPR058240">
    <property type="entry name" value="rSAM_sf"/>
</dbReference>
<dbReference type="InterPro" id="IPR005911">
    <property type="entry name" value="YhcC-like"/>
</dbReference>
<dbReference type="InterPro" id="IPR006638">
    <property type="entry name" value="Elp3/MiaA/NifB-like_rSAM"/>
</dbReference>
<keyword evidence="3" id="KW-0949">S-adenosyl-L-methionine</keyword>
<dbReference type="PROSITE" id="PS51918">
    <property type="entry name" value="RADICAL_SAM"/>
    <property type="match status" value="1"/>
</dbReference>
<keyword evidence="4" id="KW-0479">Metal-binding</keyword>
<dbReference type="InterPro" id="IPR023404">
    <property type="entry name" value="rSAM_horseshoe"/>
</dbReference>
<dbReference type="Pfam" id="PF16199">
    <property type="entry name" value="Radical_SAM_C"/>
    <property type="match status" value="1"/>
</dbReference>
<comment type="caution">
    <text evidence="8">The sequence shown here is derived from an EMBL/GenBank/DDBJ whole genome shotgun (WGS) entry which is preliminary data.</text>
</comment>
<accession>A0A644T8U0</accession>
<sequence length="342" mass="39138">MNGLRLSAKAALIFFRILIYFYRLNPSRLSMHFPGNKRYNSYNEYFKSTFGCRVQKVSIDAGFTCPNRDGTTGTSGCTYCNNDAFNPSYCIPSKSITRQIEEGIAFHKIRYRRAMKYLAYFQTYSNTYAPLDQLKEIYSEALQHPDVVGLVIGTRTDCMDDEKLAYFSRLSENYYVMIEYGLESTSEQTLMAINRGHTMAQAGAMIRKTADCGLKTGIHLIFGLPGETRQEMLGRAGIISALPLTTVKFHQLQIVKGTKMALQYRDQPGIFSLFSLEEYISFIVSFIERLNPAFVIERFTGEVPPRYLESQPWSNLRADQVAVMIEEELQKRNTWQGRLWAG</sequence>
<gene>
    <name evidence="8" type="ORF">SDC9_08810</name>
</gene>
<evidence type="ECO:0000256" key="6">
    <source>
        <dbReference type="ARBA" id="ARBA00023014"/>
    </source>
</evidence>
<dbReference type="GO" id="GO:0003824">
    <property type="term" value="F:catalytic activity"/>
    <property type="evidence" value="ECO:0007669"/>
    <property type="project" value="InterPro"/>
</dbReference>
<dbReference type="InterPro" id="IPR032432">
    <property type="entry name" value="Radical_SAM_C"/>
</dbReference>
<dbReference type="GO" id="GO:0046872">
    <property type="term" value="F:metal ion binding"/>
    <property type="evidence" value="ECO:0007669"/>
    <property type="project" value="UniProtKB-KW"/>
</dbReference>
<evidence type="ECO:0000313" key="8">
    <source>
        <dbReference type="EMBL" id="MPL63189.1"/>
    </source>
</evidence>